<name>A0ABR4DVF0_9PEZI</name>
<organism evidence="1 2">
    <name type="scientific">Diaporthe vaccinii</name>
    <dbReference type="NCBI Taxonomy" id="105482"/>
    <lineage>
        <taxon>Eukaryota</taxon>
        <taxon>Fungi</taxon>
        <taxon>Dikarya</taxon>
        <taxon>Ascomycota</taxon>
        <taxon>Pezizomycotina</taxon>
        <taxon>Sordariomycetes</taxon>
        <taxon>Sordariomycetidae</taxon>
        <taxon>Diaporthales</taxon>
        <taxon>Diaporthaceae</taxon>
        <taxon>Diaporthe</taxon>
        <taxon>Diaporthe eres species complex</taxon>
    </lineage>
</organism>
<gene>
    <name evidence="1" type="ORF">FJTKL_03272</name>
</gene>
<proteinExistence type="predicted"/>
<dbReference type="Gene3D" id="3.30.460.40">
    <property type="match status" value="1"/>
</dbReference>
<accession>A0ABR4DVF0</accession>
<comment type="caution">
    <text evidence="1">The sequence shown here is derived from an EMBL/GenBank/DDBJ whole genome shotgun (WGS) entry which is preliminary data.</text>
</comment>
<evidence type="ECO:0008006" key="3">
    <source>
        <dbReference type="Google" id="ProtNLM"/>
    </source>
</evidence>
<reference evidence="1 2" key="1">
    <citation type="submission" date="2024-03" db="EMBL/GenBank/DDBJ databases">
        <title>A high-quality draft genome sequence of Diaporthe vaccinii, a causative agent of upright dieback and viscid rot disease in cranberry plants.</title>
        <authorList>
            <person name="Sarrasin M."/>
            <person name="Lang B.F."/>
            <person name="Burger G."/>
        </authorList>
    </citation>
    <scope>NUCLEOTIDE SEQUENCE [LARGE SCALE GENOMIC DNA]</scope>
    <source>
        <strain evidence="1 2">IS7</strain>
    </source>
</reference>
<protein>
    <recommendedName>
        <fullName evidence="3">Nucleotidyltransferase</fullName>
    </recommendedName>
</protein>
<dbReference type="InterPro" id="IPR043519">
    <property type="entry name" value="NT_sf"/>
</dbReference>
<evidence type="ECO:0000313" key="2">
    <source>
        <dbReference type="Proteomes" id="UP001600888"/>
    </source>
</evidence>
<evidence type="ECO:0000313" key="1">
    <source>
        <dbReference type="EMBL" id="KAL2274355.1"/>
    </source>
</evidence>
<keyword evidence="2" id="KW-1185">Reference proteome</keyword>
<dbReference type="Proteomes" id="UP001600888">
    <property type="component" value="Unassembled WGS sequence"/>
</dbReference>
<dbReference type="SUPFAM" id="SSF81301">
    <property type="entry name" value="Nucleotidyltransferase"/>
    <property type="match status" value="1"/>
</dbReference>
<sequence>MITDHLHDAAIALKKVLGQADVKFGVFGGYAVSVLGGARESKDIDCLASVTKDQAVALLDGKNGFRVIPQSRQDYVAFFWQDPGKKPGNNPVLVEIFCESFPGAQFSITNARTTEIAVKGSSGVVGTCSYFEPFIVFKGKLRAAATRNKFHDTADLRKLGESFEAEIKARARELRLDYVGLAMKRNSALELLFKRLGVDTEKAKATVANIDPNNLPAPAVGDVQKGLLG</sequence>
<dbReference type="EMBL" id="JBAWTH010000158">
    <property type="protein sequence ID" value="KAL2274355.1"/>
    <property type="molecule type" value="Genomic_DNA"/>
</dbReference>